<dbReference type="Pfam" id="PF18052">
    <property type="entry name" value="Rx_N"/>
    <property type="match status" value="1"/>
</dbReference>
<dbReference type="InterPro" id="IPR058922">
    <property type="entry name" value="WHD_DRP"/>
</dbReference>
<dbReference type="AlphaFoldDB" id="A0A9R0J8Q3"/>
<organism evidence="8 9">
    <name type="scientific">Spinacia oleracea</name>
    <name type="common">Spinach</name>
    <dbReference type="NCBI Taxonomy" id="3562"/>
    <lineage>
        <taxon>Eukaryota</taxon>
        <taxon>Viridiplantae</taxon>
        <taxon>Streptophyta</taxon>
        <taxon>Embryophyta</taxon>
        <taxon>Tracheophyta</taxon>
        <taxon>Spermatophyta</taxon>
        <taxon>Magnoliopsida</taxon>
        <taxon>eudicotyledons</taxon>
        <taxon>Gunneridae</taxon>
        <taxon>Pentapetalae</taxon>
        <taxon>Caryophyllales</taxon>
        <taxon>Chenopodiaceae</taxon>
        <taxon>Chenopodioideae</taxon>
        <taxon>Anserineae</taxon>
        <taxon>Spinacia</taxon>
    </lineage>
</organism>
<dbReference type="Gene3D" id="1.10.8.430">
    <property type="entry name" value="Helical domain of apoptotic protease-activating factors"/>
    <property type="match status" value="1"/>
</dbReference>
<evidence type="ECO:0000259" key="5">
    <source>
        <dbReference type="Pfam" id="PF18052"/>
    </source>
</evidence>
<proteinExistence type="predicted"/>
<evidence type="ECO:0000259" key="7">
    <source>
        <dbReference type="Pfam" id="PF23598"/>
    </source>
</evidence>
<dbReference type="Gene3D" id="3.40.50.300">
    <property type="entry name" value="P-loop containing nucleotide triphosphate hydrolases"/>
    <property type="match status" value="1"/>
</dbReference>
<evidence type="ECO:0000256" key="3">
    <source>
        <dbReference type="ARBA" id="ARBA00022821"/>
    </source>
</evidence>
<dbReference type="PRINTS" id="PR00364">
    <property type="entry name" value="DISEASERSIST"/>
</dbReference>
<dbReference type="InterPro" id="IPR027417">
    <property type="entry name" value="P-loop_NTPase"/>
</dbReference>
<dbReference type="InterPro" id="IPR002182">
    <property type="entry name" value="NB-ARC"/>
</dbReference>
<dbReference type="SUPFAM" id="SSF52540">
    <property type="entry name" value="P-loop containing nucleoside triphosphate hydrolases"/>
    <property type="match status" value="1"/>
</dbReference>
<dbReference type="Gene3D" id="1.10.10.10">
    <property type="entry name" value="Winged helix-like DNA-binding domain superfamily/Winged helix DNA-binding domain"/>
    <property type="match status" value="1"/>
</dbReference>
<dbReference type="InterPro" id="IPR055414">
    <property type="entry name" value="LRR_R13L4/SHOC2-like"/>
</dbReference>
<dbReference type="Gene3D" id="3.80.10.10">
    <property type="entry name" value="Ribonuclease Inhibitor"/>
    <property type="match status" value="1"/>
</dbReference>
<feature type="domain" description="Disease resistance N-terminal" evidence="5">
    <location>
        <begin position="5"/>
        <end position="94"/>
    </location>
</feature>
<dbReference type="KEGG" id="soe:110801882"/>
<keyword evidence="3" id="KW-0611">Plant defense</keyword>
<dbReference type="GO" id="GO:0043531">
    <property type="term" value="F:ADP binding"/>
    <property type="evidence" value="ECO:0007669"/>
    <property type="project" value="InterPro"/>
</dbReference>
<evidence type="ECO:0000256" key="1">
    <source>
        <dbReference type="ARBA" id="ARBA00022737"/>
    </source>
</evidence>
<evidence type="ECO:0000259" key="6">
    <source>
        <dbReference type="Pfam" id="PF23559"/>
    </source>
</evidence>
<feature type="domain" description="NB-ARC" evidence="4">
    <location>
        <begin position="203"/>
        <end position="368"/>
    </location>
</feature>
<evidence type="ECO:0000313" key="8">
    <source>
        <dbReference type="Proteomes" id="UP000813463"/>
    </source>
</evidence>
<dbReference type="GeneID" id="110801882"/>
<dbReference type="InterPro" id="IPR041118">
    <property type="entry name" value="Rx_N"/>
</dbReference>
<name>A0A9R0J8Q3_SPIOL</name>
<dbReference type="GO" id="GO:0098542">
    <property type="term" value="P:defense response to other organism"/>
    <property type="evidence" value="ECO:0007669"/>
    <property type="project" value="TreeGrafter"/>
</dbReference>
<protein>
    <submittedName>
        <fullName evidence="9">Disease resistance protein RPM1-like</fullName>
    </submittedName>
</protein>
<dbReference type="Pfam" id="PF23598">
    <property type="entry name" value="LRR_14"/>
    <property type="match status" value="1"/>
</dbReference>
<evidence type="ECO:0000256" key="2">
    <source>
        <dbReference type="ARBA" id="ARBA00022741"/>
    </source>
</evidence>
<dbReference type="InterPro" id="IPR042197">
    <property type="entry name" value="Apaf_helical"/>
</dbReference>
<dbReference type="Pfam" id="PF00931">
    <property type="entry name" value="NB-ARC"/>
    <property type="match status" value="1"/>
</dbReference>
<dbReference type="RefSeq" id="XP_021862981.2">
    <property type="nucleotide sequence ID" value="XM_022007289.2"/>
</dbReference>
<keyword evidence="2" id="KW-0547">Nucleotide-binding</keyword>
<gene>
    <name evidence="9" type="primary">LOC110801882</name>
</gene>
<evidence type="ECO:0000259" key="4">
    <source>
        <dbReference type="Pfam" id="PF00931"/>
    </source>
</evidence>
<dbReference type="PANTHER" id="PTHR23155:SF1052">
    <property type="entry name" value="DISEASE RESISTANCE PROTEIN RPM1"/>
    <property type="match status" value="1"/>
</dbReference>
<dbReference type="Proteomes" id="UP000813463">
    <property type="component" value="Chromosome 4"/>
</dbReference>
<dbReference type="InterPro" id="IPR032675">
    <property type="entry name" value="LRR_dom_sf"/>
</dbReference>
<dbReference type="InterPro" id="IPR038005">
    <property type="entry name" value="RX-like_CC"/>
</dbReference>
<dbReference type="Pfam" id="PF23559">
    <property type="entry name" value="WHD_DRP"/>
    <property type="match status" value="1"/>
</dbReference>
<dbReference type="InterPro" id="IPR044974">
    <property type="entry name" value="Disease_R_plants"/>
</dbReference>
<reference evidence="8" key="1">
    <citation type="journal article" date="2021" name="Nat. Commun.">
        <title>Genomic analyses provide insights into spinach domestication and the genetic basis of agronomic traits.</title>
        <authorList>
            <person name="Cai X."/>
            <person name="Sun X."/>
            <person name="Xu C."/>
            <person name="Sun H."/>
            <person name="Wang X."/>
            <person name="Ge C."/>
            <person name="Zhang Z."/>
            <person name="Wang Q."/>
            <person name="Fei Z."/>
            <person name="Jiao C."/>
            <person name="Wang Q."/>
        </authorList>
    </citation>
    <scope>NUCLEOTIDE SEQUENCE [LARGE SCALE GENOMIC DNA]</scope>
    <source>
        <strain evidence="8">cv. Varoflay</strain>
    </source>
</reference>
<dbReference type="CDD" id="cd14798">
    <property type="entry name" value="RX-CC_like"/>
    <property type="match status" value="1"/>
</dbReference>
<accession>A0A9R0J8Q3</accession>
<feature type="domain" description="Disease resistance R13L4/SHOC-2-like LRR" evidence="7">
    <location>
        <begin position="601"/>
        <end position="906"/>
    </location>
</feature>
<reference evidence="9" key="2">
    <citation type="submission" date="2025-08" db="UniProtKB">
        <authorList>
            <consortium name="RefSeq"/>
        </authorList>
    </citation>
    <scope>IDENTIFICATION</scope>
    <source>
        <tissue evidence="9">Leaf</tissue>
    </source>
</reference>
<dbReference type="PANTHER" id="PTHR23155">
    <property type="entry name" value="DISEASE RESISTANCE PROTEIN RP"/>
    <property type="match status" value="1"/>
</dbReference>
<keyword evidence="1" id="KW-0677">Repeat</keyword>
<feature type="domain" description="Disease resistance protein winged helix" evidence="6">
    <location>
        <begin position="454"/>
        <end position="531"/>
    </location>
</feature>
<evidence type="ECO:0000313" key="9">
    <source>
        <dbReference type="RefSeq" id="XP_021862981.2"/>
    </source>
</evidence>
<dbReference type="SUPFAM" id="SSF52058">
    <property type="entry name" value="L domain-like"/>
    <property type="match status" value="1"/>
</dbReference>
<dbReference type="InterPro" id="IPR036388">
    <property type="entry name" value="WH-like_DNA-bd_sf"/>
</dbReference>
<dbReference type="Gene3D" id="1.20.5.4130">
    <property type="match status" value="1"/>
</dbReference>
<sequence length="921" mass="106559">MVESVVNIAMEKLSTFLSVEAELLGSLSKDVRDLQMELGSIKAVLNNAERKSEEDDTINEWLMQVREVAYNIEDVIDEYLLLKQQQKHQQQQQKQQESYQQILILKYQFILMTNRIRKWLRKAIVCVSQLRPKHELASKIKDIKTDITEISTRRERYRFSTTTEDEGYHDEGYEYLQDPRVSSLFMDDSEVVGIEDRKAVLFQLMNFKMEERLMIAMVGMGGIGKTTLARKVYEQVRKDFDVYAWVTVSQSYKRRDLQKLLKSIFNQMQRETSLEPDASEESIISILRTHLQDKSYIIVFDDVWDIELWRLVKATLPSNNKGSRILMTTRENNIALEWEASLGGHVFDLKPLPKEEAWDLFIHKIFGKGQCPHDLEESARDMVKKCKGLPLAIVAIAGLLSTKKKVPFEWNKMRNSIDFELGRNRRLSSTKRILLLSYYELPYYLKPCFLYFCMFPKGFSINGNKLFRVWIAEGFIQNQQGKTLEDVAEDFVNELVNRSLVEVDMVNENILKTISKRNRLYKVHDILREMIIIPKTESLGFCLYLGKESDFSTTKHFRRFSIDPDFTSKSVLEVLNSSSTRSLLSVSNFNLFSESYLNSILRVARLLKVLDLEDALINHFPEELGNLQHLRYLSLRNTDVQVLPKSIGNLRNLQTIDLKRSLLVELPKEIAHCHNLRHLLIGNREMKAVNIQDGMLENFKELQKLACVAANKVNILDELWHLKYLRRLQITKLRKEHGMQLCRAIEEMKLLRSLSLESMSFDEILDIQHITSPPLLLERLYLGGLLVKLPGWIAKLNNLTSLYLISSRLKDDPLTTLQGIPNLVGLTLDDAYVGENLNFGFTSFSKLVKLYLLRLHNLQSVAGSLPSLQSGEVDDCPVLQSYSESIKELMKLSIIRKIRAHAQATRAALLFKEAGEKLDQQ</sequence>
<keyword evidence="8" id="KW-1185">Reference proteome</keyword>